<feature type="domain" description="Aminotransferase class V" evidence="2">
    <location>
        <begin position="196"/>
        <end position="464"/>
    </location>
</feature>
<dbReference type="InterPro" id="IPR015421">
    <property type="entry name" value="PyrdxlP-dep_Trfase_major"/>
</dbReference>
<dbReference type="Pfam" id="PF00266">
    <property type="entry name" value="Aminotran_5"/>
    <property type="match status" value="1"/>
</dbReference>
<feature type="region of interest" description="Disordered" evidence="1">
    <location>
        <begin position="601"/>
        <end position="620"/>
    </location>
</feature>
<dbReference type="InterPro" id="IPR015422">
    <property type="entry name" value="PyrdxlP-dep_Trfase_small"/>
</dbReference>
<reference evidence="3 4" key="1">
    <citation type="journal article" date="2008" name="Nature">
        <title>The genome of the choanoflagellate Monosiga brevicollis and the origin of metazoans.</title>
        <authorList>
            <consortium name="JGI Sequencing"/>
            <person name="King N."/>
            <person name="Westbrook M.J."/>
            <person name="Young S.L."/>
            <person name="Kuo A."/>
            <person name="Abedin M."/>
            <person name="Chapman J."/>
            <person name="Fairclough S."/>
            <person name="Hellsten U."/>
            <person name="Isogai Y."/>
            <person name="Letunic I."/>
            <person name="Marr M."/>
            <person name="Pincus D."/>
            <person name="Putnam N."/>
            <person name="Rokas A."/>
            <person name="Wright K.J."/>
            <person name="Zuzow R."/>
            <person name="Dirks W."/>
            <person name="Good M."/>
            <person name="Goodstein D."/>
            <person name="Lemons D."/>
            <person name="Li W."/>
            <person name="Lyons J.B."/>
            <person name="Morris A."/>
            <person name="Nichols S."/>
            <person name="Richter D.J."/>
            <person name="Salamov A."/>
            <person name="Bork P."/>
            <person name="Lim W.A."/>
            <person name="Manning G."/>
            <person name="Miller W.T."/>
            <person name="McGinnis W."/>
            <person name="Shapiro H."/>
            <person name="Tjian R."/>
            <person name="Grigoriev I.V."/>
            <person name="Rokhsar D."/>
        </authorList>
    </citation>
    <scope>NUCLEOTIDE SEQUENCE [LARGE SCALE GENOMIC DNA]</scope>
    <source>
        <strain evidence="4">MX1 / ATCC 50154</strain>
    </source>
</reference>
<dbReference type="STRING" id="81824.A9UYJ8"/>
<organism evidence="3 4">
    <name type="scientific">Monosiga brevicollis</name>
    <name type="common">Choanoflagellate</name>
    <dbReference type="NCBI Taxonomy" id="81824"/>
    <lineage>
        <taxon>Eukaryota</taxon>
        <taxon>Choanoflagellata</taxon>
        <taxon>Craspedida</taxon>
        <taxon>Salpingoecidae</taxon>
        <taxon>Monosiga</taxon>
    </lineage>
</organism>
<evidence type="ECO:0000259" key="2">
    <source>
        <dbReference type="Pfam" id="PF00266"/>
    </source>
</evidence>
<dbReference type="InParanoid" id="A9UYJ8"/>
<accession>A9UYJ8</accession>
<dbReference type="Proteomes" id="UP000001357">
    <property type="component" value="Unassembled WGS sequence"/>
</dbReference>
<dbReference type="KEGG" id="mbr:MONBRDRAFT_36941"/>
<dbReference type="GO" id="GO:0031071">
    <property type="term" value="F:cysteine desulfurase activity"/>
    <property type="evidence" value="ECO:0000318"/>
    <property type="project" value="GO_Central"/>
</dbReference>
<dbReference type="Gene3D" id="3.40.640.10">
    <property type="entry name" value="Type I PLP-dependent aspartate aminotransferase-like (Major domain)"/>
    <property type="match status" value="1"/>
</dbReference>
<dbReference type="PANTHER" id="PTHR43686">
    <property type="entry name" value="SULFURTRANSFERASE-RELATED"/>
    <property type="match status" value="1"/>
</dbReference>
<feature type="compositionally biased region" description="Basic residues" evidence="1">
    <location>
        <begin position="173"/>
        <end position="190"/>
    </location>
</feature>
<dbReference type="GeneID" id="5890892"/>
<dbReference type="EMBL" id="CH991550">
    <property type="protein sequence ID" value="EDQ89474.1"/>
    <property type="molecule type" value="Genomic_DNA"/>
</dbReference>
<evidence type="ECO:0000313" key="4">
    <source>
        <dbReference type="Proteomes" id="UP000001357"/>
    </source>
</evidence>
<protein>
    <recommendedName>
        <fullName evidence="2">Aminotransferase class V domain-containing protein</fullName>
    </recommendedName>
</protein>
<proteinExistence type="predicted"/>
<sequence>MATPATDHAEHERAEASLRPDQLKLLEQIRSNVIGDCMPLDGPFGSKPLIYADYTASGRSLGMIENFIQQRVLPMYANTHTDASATGRQTSHAREEARNMVLSACGGNTHEHAVIFTGSGSTSAIYKFMGLLDVMPLPTGHAGVRAPKARNTLAKLDKAEVVETDLEPEDKRKSRRTKPAAPKNKHPMPPRRRRAVVFISEYEHHSNDLPWREAPVDLVRVRCGTDEHVCLKHLEKLLKKYRKRPLLIGSFSAGSNVTGLLSPVPELARLLHRYGALACFDYAAAAPYVPIALGSKAYGNEGYLDAVYISPHKFIGGPGTPGLLLVRRDVCRNAVPVVPGGGTVRFVSADAHLYTREIEHREEGGTPDIVGAVRCGLVFELKHRVGEDFIVAREHELLERAWKVWSTLPEQLVLLGPQKLPKLTITSFIIKFGKRMLHYNFVVALLNDIFGIQSRGGCSCAGPYGLSLLKPSQEVFDWVLTEMGGGHDGAKMGWTRVNFPYFFTDEQADYVIQAVALVAQHGWRLLPHYTFDLNSGIWTHKSQSDQPVSSLLALFDRPIAESKPSAPASTTIQPDYNQLLAQGREILMATSEPVAASLQEEGHDADSGVHDTASTHSNRKKKTPALVRWYMLPEDCQDASLMKELVAKTEAWSLPTQQVVS</sequence>
<dbReference type="GO" id="GO:0006534">
    <property type="term" value="P:cysteine metabolic process"/>
    <property type="evidence" value="ECO:0000318"/>
    <property type="project" value="GO_Central"/>
</dbReference>
<dbReference type="OMA" id="ETRAGCS"/>
<dbReference type="eggNOG" id="KOG2840">
    <property type="taxonomic scope" value="Eukaryota"/>
</dbReference>
<dbReference type="Gene3D" id="3.90.1150.10">
    <property type="entry name" value="Aspartate Aminotransferase, domain 1"/>
    <property type="match status" value="1"/>
</dbReference>
<name>A9UYJ8_MONBE</name>
<dbReference type="SUPFAM" id="SSF53383">
    <property type="entry name" value="PLP-dependent transferases"/>
    <property type="match status" value="1"/>
</dbReference>
<evidence type="ECO:0000313" key="3">
    <source>
        <dbReference type="EMBL" id="EDQ89474.1"/>
    </source>
</evidence>
<dbReference type="AlphaFoldDB" id="A9UYJ8"/>
<dbReference type="PANTHER" id="PTHR43686:SF1">
    <property type="entry name" value="AMINOTRAN_5 DOMAIN-CONTAINING PROTEIN"/>
    <property type="match status" value="1"/>
</dbReference>
<dbReference type="RefSeq" id="XP_001745503.1">
    <property type="nucleotide sequence ID" value="XM_001745451.1"/>
</dbReference>
<gene>
    <name evidence="3" type="ORF">MONBRDRAFT_36941</name>
</gene>
<keyword evidence="4" id="KW-1185">Reference proteome</keyword>
<dbReference type="InterPro" id="IPR015424">
    <property type="entry name" value="PyrdxlP-dep_Trfase"/>
</dbReference>
<feature type="region of interest" description="Disordered" evidence="1">
    <location>
        <begin position="164"/>
        <end position="190"/>
    </location>
</feature>
<dbReference type="InterPro" id="IPR000192">
    <property type="entry name" value="Aminotrans_V_dom"/>
</dbReference>
<evidence type="ECO:0000256" key="1">
    <source>
        <dbReference type="SAM" id="MobiDB-lite"/>
    </source>
</evidence>